<keyword evidence="3" id="KW-1003">Cell membrane</keyword>
<evidence type="ECO:0000256" key="7">
    <source>
        <dbReference type="RuleBase" id="RU363032"/>
    </source>
</evidence>
<keyword evidence="2 7" id="KW-0813">Transport</keyword>
<feature type="transmembrane region" description="Helical" evidence="7">
    <location>
        <begin position="12"/>
        <end position="31"/>
    </location>
</feature>
<dbReference type="InterPro" id="IPR035906">
    <property type="entry name" value="MetI-like_sf"/>
</dbReference>
<dbReference type="PANTHER" id="PTHR43163">
    <property type="entry name" value="DIPEPTIDE TRANSPORT SYSTEM PERMEASE PROTEIN DPPB-RELATED"/>
    <property type="match status" value="1"/>
</dbReference>
<evidence type="ECO:0000256" key="4">
    <source>
        <dbReference type="ARBA" id="ARBA00022692"/>
    </source>
</evidence>
<dbReference type="Gene3D" id="1.10.3720.10">
    <property type="entry name" value="MetI-like"/>
    <property type="match status" value="1"/>
</dbReference>
<feature type="transmembrane region" description="Helical" evidence="7">
    <location>
        <begin position="134"/>
        <end position="156"/>
    </location>
</feature>
<comment type="similarity">
    <text evidence="7">Belongs to the binding-protein-dependent transport system permease family.</text>
</comment>
<evidence type="ECO:0000256" key="2">
    <source>
        <dbReference type="ARBA" id="ARBA00022448"/>
    </source>
</evidence>
<feature type="domain" description="ABC transmembrane type-1" evidence="8">
    <location>
        <begin position="94"/>
        <end position="307"/>
    </location>
</feature>
<dbReference type="Pfam" id="PF19300">
    <property type="entry name" value="BPD_transp_1_N"/>
    <property type="match status" value="1"/>
</dbReference>
<evidence type="ECO:0000313" key="10">
    <source>
        <dbReference type="Proteomes" id="UP001196509"/>
    </source>
</evidence>
<keyword evidence="10" id="KW-1185">Reference proteome</keyword>
<dbReference type="PANTHER" id="PTHR43163:SF2">
    <property type="entry name" value="ABC TRANSPORTER PERMEASE PROTEIN"/>
    <property type="match status" value="1"/>
</dbReference>
<proteinExistence type="inferred from homology"/>
<evidence type="ECO:0000313" key="9">
    <source>
        <dbReference type="EMBL" id="MBW8635854.1"/>
    </source>
</evidence>
<dbReference type="AlphaFoldDB" id="A0AAE2ZG02"/>
<evidence type="ECO:0000256" key="3">
    <source>
        <dbReference type="ARBA" id="ARBA00022475"/>
    </source>
</evidence>
<gene>
    <name evidence="9" type="ORF">K1W69_01555</name>
</gene>
<dbReference type="CDD" id="cd06261">
    <property type="entry name" value="TM_PBP2"/>
    <property type="match status" value="1"/>
</dbReference>
<dbReference type="GO" id="GO:0005886">
    <property type="term" value="C:plasma membrane"/>
    <property type="evidence" value="ECO:0007669"/>
    <property type="project" value="UniProtKB-SubCell"/>
</dbReference>
<keyword evidence="5 7" id="KW-1133">Transmembrane helix</keyword>
<feature type="transmembrane region" description="Helical" evidence="7">
    <location>
        <begin position="242"/>
        <end position="269"/>
    </location>
</feature>
<dbReference type="Pfam" id="PF00528">
    <property type="entry name" value="BPD_transp_1"/>
    <property type="match status" value="1"/>
</dbReference>
<comment type="subcellular location">
    <subcellularLocation>
        <location evidence="1 7">Cell membrane</location>
        <topology evidence="1 7">Multi-pass membrane protein</topology>
    </subcellularLocation>
</comment>
<keyword evidence="4 7" id="KW-0812">Transmembrane</keyword>
<dbReference type="EMBL" id="JAICBX010000001">
    <property type="protein sequence ID" value="MBW8635854.1"/>
    <property type="molecule type" value="Genomic_DNA"/>
</dbReference>
<evidence type="ECO:0000256" key="6">
    <source>
        <dbReference type="ARBA" id="ARBA00023136"/>
    </source>
</evidence>
<dbReference type="RefSeq" id="WP_220226571.1">
    <property type="nucleotide sequence ID" value="NZ_JAICBX010000001.1"/>
</dbReference>
<evidence type="ECO:0000256" key="5">
    <source>
        <dbReference type="ARBA" id="ARBA00022989"/>
    </source>
</evidence>
<keyword evidence="6 7" id="KW-0472">Membrane</keyword>
<reference evidence="9" key="1">
    <citation type="submission" date="2021-08" db="EMBL/GenBank/DDBJ databases">
        <title>Hoeflea bacterium WL0058 sp. nov., isolated from the sediment.</title>
        <authorList>
            <person name="Wang L."/>
            <person name="Zhang D."/>
        </authorList>
    </citation>
    <scope>NUCLEOTIDE SEQUENCE</scope>
    <source>
        <strain evidence="9">WL0058</strain>
    </source>
</reference>
<feature type="transmembrane region" description="Helical" evidence="7">
    <location>
        <begin position="289"/>
        <end position="314"/>
    </location>
</feature>
<dbReference type="PROSITE" id="PS50928">
    <property type="entry name" value="ABC_TM1"/>
    <property type="match status" value="1"/>
</dbReference>
<feature type="transmembrane region" description="Helical" evidence="7">
    <location>
        <begin position="100"/>
        <end position="122"/>
    </location>
</feature>
<dbReference type="InterPro" id="IPR000515">
    <property type="entry name" value="MetI-like"/>
</dbReference>
<protein>
    <submittedName>
        <fullName evidence="9">ABC transporter permease</fullName>
    </submittedName>
</protein>
<accession>A0AAE2ZG02</accession>
<dbReference type="InterPro" id="IPR045621">
    <property type="entry name" value="BPD_transp_1_N"/>
</dbReference>
<feature type="transmembrane region" description="Helical" evidence="7">
    <location>
        <begin position="188"/>
        <end position="208"/>
    </location>
</feature>
<sequence length="323" mass="35674">MLVFLIRRLLQSAVVLLVMSLVVFTGVFAIGNPVDSLINPEATEQQREKTISQLGLDKPLHEQYFIFLQNAVKGELGTSFVHNRPAIKLILERLPATLELTISALFIAILFGIPLGLAAGLNPDGLIGRTISSGSILFFSVPTFWAGLMLIMVFSVQLNWLPTTGRGETVDLWGFRTSLLTLDGLRHLILPAVNLGLYPLALIIRLTASGVQETMPLEFMKFARAKGLRKSRIISVHLMKNILIPIVTVIGLQFSVLLAFAVVTETIFAWPGMGRLIIESINLLDRPVIVAYLLVVVTVFMVVNILVDIVYSYLDPRIRIGSM</sequence>
<name>A0AAE2ZG02_9HYPH</name>
<dbReference type="SUPFAM" id="SSF161098">
    <property type="entry name" value="MetI-like"/>
    <property type="match status" value="1"/>
</dbReference>
<evidence type="ECO:0000256" key="1">
    <source>
        <dbReference type="ARBA" id="ARBA00004651"/>
    </source>
</evidence>
<organism evidence="9 10">
    <name type="scientific">Flavimaribacter sediminis</name>
    <dbReference type="NCBI Taxonomy" id="2865987"/>
    <lineage>
        <taxon>Bacteria</taxon>
        <taxon>Pseudomonadati</taxon>
        <taxon>Pseudomonadota</taxon>
        <taxon>Alphaproteobacteria</taxon>
        <taxon>Hyphomicrobiales</taxon>
        <taxon>Rhizobiaceae</taxon>
        <taxon>Flavimaribacter</taxon>
    </lineage>
</organism>
<dbReference type="Proteomes" id="UP001196509">
    <property type="component" value="Unassembled WGS sequence"/>
</dbReference>
<evidence type="ECO:0000259" key="8">
    <source>
        <dbReference type="PROSITE" id="PS50928"/>
    </source>
</evidence>
<dbReference type="GO" id="GO:0055085">
    <property type="term" value="P:transmembrane transport"/>
    <property type="evidence" value="ECO:0007669"/>
    <property type="project" value="InterPro"/>
</dbReference>
<comment type="caution">
    <text evidence="9">The sequence shown here is derived from an EMBL/GenBank/DDBJ whole genome shotgun (WGS) entry which is preliminary data.</text>
</comment>